<gene>
    <name evidence="3" type="ORF">PCOR1329_LOCUS56002</name>
</gene>
<keyword evidence="4" id="KW-1185">Reference proteome</keyword>
<evidence type="ECO:0000256" key="2">
    <source>
        <dbReference type="SAM" id="SignalP"/>
    </source>
</evidence>
<dbReference type="EMBL" id="CAUYUJ010016880">
    <property type="protein sequence ID" value="CAK0869743.1"/>
    <property type="molecule type" value="Genomic_DNA"/>
</dbReference>
<comment type="caution">
    <text evidence="3">The sequence shown here is derived from an EMBL/GenBank/DDBJ whole genome shotgun (WGS) entry which is preliminary data.</text>
</comment>
<feature type="compositionally biased region" description="Basic and acidic residues" evidence="1">
    <location>
        <begin position="126"/>
        <end position="161"/>
    </location>
</feature>
<feature type="chain" id="PRO_5045983698" evidence="2">
    <location>
        <begin position="23"/>
        <end position="175"/>
    </location>
</feature>
<dbReference type="Proteomes" id="UP001189429">
    <property type="component" value="Unassembled WGS sequence"/>
</dbReference>
<accession>A0ABN9VAK7</accession>
<protein>
    <submittedName>
        <fullName evidence="3">Uncharacterized protein</fullName>
    </submittedName>
</protein>
<proteinExistence type="predicted"/>
<feature type="signal peptide" evidence="2">
    <location>
        <begin position="1"/>
        <end position="22"/>
    </location>
</feature>
<keyword evidence="2" id="KW-0732">Signal</keyword>
<evidence type="ECO:0000313" key="4">
    <source>
        <dbReference type="Proteomes" id="UP001189429"/>
    </source>
</evidence>
<name>A0ABN9VAK7_9DINO</name>
<evidence type="ECO:0000313" key="3">
    <source>
        <dbReference type="EMBL" id="CAK0869743.1"/>
    </source>
</evidence>
<reference evidence="3" key="1">
    <citation type="submission" date="2023-10" db="EMBL/GenBank/DDBJ databases">
        <authorList>
            <person name="Chen Y."/>
            <person name="Shah S."/>
            <person name="Dougan E. K."/>
            <person name="Thang M."/>
            <person name="Chan C."/>
        </authorList>
    </citation>
    <scope>NUCLEOTIDE SEQUENCE [LARGE SCALE GENOMIC DNA]</scope>
</reference>
<sequence>MRVPRVALLSACCLAARQRALAWVLPLWGGPGRPEPGAAAGTEGGGRLAGPGAAARARGRLRAGRPLRASFEEFSKKELLQSLRGLGFTQPEWKGLEKLAWRVNVLKDLRLSPAMLMGSRAHRAKTYKEESREGEGREGEIRQVERPLECPAEEGRGDAQRRAPRASPGSGASKG</sequence>
<organism evidence="3 4">
    <name type="scientific">Prorocentrum cordatum</name>
    <dbReference type="NCBI Taxonomy" id="2364126"/>
    <lineage>
        <taxon>Eukaryota</taxon>
        <taxon>Sar</taxon>
        <taxon>Alveolata</taxon>
        <taxon>Dinophyceae</taxon>
        <taxon>Prorocentrales</taxon>
        <taxon>Prorocentraceae</taxon>
        <taxon>Prorocentrum</taxon>
    </lineage>
</organism>
<feature type="region of interest" description="Disordered" evidence="1">
    <location>
        <begin position="120"/>
        <end position="175"/>
    </location>
</feature>
<evidence type="ECO:0000256" key="1">
    <source>
        <dbReference type="SAM" id="MobiDB-lite"/>
    </source>
</evidence>